<evidence type="ECO:0000313" key="1">
    <source>
        <dbReference type="EMBL" id="GMN63533.1"/>
    </source>
</evidence>
<protein>
    <submittedName>
        <fullName evidence="1">Uncharacterized protein</fullName>
    </submittedName>
</protein>
<gene>
    <name evidence="1" type="ORF">TIFTF001_032609</name>
</gene>
<dbReference type="EMBL" id="BTGU01000151">
    <property type="protein sequence ID" value="GMN63533.1"/>
    <property type="molecule type" value="Genomic_DNA"/>
</dbReference>
<accession>A0AA88DXI2</accession>
<organism evidence="1 2">
    <name type="scientific">Ficus carica</name>
    <name type="common">Common fig</name>
    <dbReference type="NCBI Taxonomy" id="3494"/>
    <lineage>
        <taxon>Eukaryota</taxon>
        <taxon>Viridiplantae</taxon>
        <taxon>Streptophyta</taxon>
        <taxon>Embryophyta</taxon>
        <taxon>Tracheophyta</taxon>
        <taxon>Spermatophyta</taxon>
        <taxon>Magnoliopsida</taxon>
        <taxon>eudicotyledons</taxon>
        <taxon>Gunneridae</taxon>
        <taxon>Pentapetalae</taxon>
        <taxon>rosids</taxon>
        <taxon>fabids</taxon>
        <taxon>Rosales</taxon>
        <taxon>Moraceae</taxon>
        <taxon>Ficeae</taxon>
        <taxon>Ficus</taxon>
    </lineage>
</organism>
<evidence type="ECO:0000313" key="2">
    <source>
        <dbReference type="Proteomes" id="UP001187192"/>
    </source>
</evidence>
<comment type="caution">
    <text evidence="1">The sequence shown here is derived from an EMBL/GenBank/DDBJ whole genome shotgun (WGS) entry which is preliminary data.</text>
</comment>
<name>A0AA88DXI2_FICCA</name>
<dbReference type="AlphaFoldDB" id="A0AA88DXI2"/>
<keyword evidence="2" id="KW-1185">Reference proteome</keyword>
<sequence>MEIDRGITDGKPSKIRECEAYCRLERPIDPSAKNVKLFNPPNSSGTLPPRLLYVAENSTSDEMLPKEGGGYDASGEIVFPKTKVLKPSQRAKLLSQPVCFLGVLGLLSSKPLLKLCGIAPCSMLSLRLRCRSRR</sequence>
<reference evidence="1" key="1">
    <citation type="submission" date="2023-07" db="EMBL/GenBank/DDBJ databases">
        <title>draft genome sequence of fig (Ficus carica).</title>
        <authorList>
            <person name="Takahashi T."/>
            <person name="Nishimura K."/>
        </authorList>
    </citation>
    <scope>NUCLEOTIDE SEQUENCE</scope>
</reference>
<dbReference type="Proteomes" id="UP001187192">
    <property type="component" value="Unassembled WGS sequence"/>
</dbReference>
<proteinExistence type="predicted"/>